<gene>
    <name evidence="5" type="ORF">GOZ90_12225</name>
</gene>
<dbReference type="PANTHER" id="PTHR30290:SF38">
    <property type="entry name" value="D,D-DIPEPTIDE-BINDING PERIPLASMIC PROTEIN DDPA-RELATED"/>
    <property type="match status" value="1"/>
</dbReference>
<dbReference type="GO" id="GO:0015833">
    <property type="term" value="P:peptide transport"/>
    <property type="evidence" value="ECO:0007669"/>
    <property type="project" value="TreeGrafter"/>
</dbReference>
<accession>A0A6L6VEU3</accession>
<dbReference type="RefSeq" id="WP_156614859.1">
    <property type="nucleotide sequence ID" value="NZ_WPHR01000008.1"/>
</dbReference>
<dbReference type="PANTHER" id="PTHR30290">
    <property type="entry name" value="PERIPLASMIC BINDING COMPONENT OF ABC TRANSPORTER"/>
    <property type="match status" value="1"/>
</dbReference>
<evidence type="ECO:0000256" key="3">
    <source>
        <dbReference type="ARBA" id="ARBA00022729"/>
    </source>
</evidence>
<dbReference type="InterPro" id="IPR000914">
    <property type="entry name" value="SBP_5_dom"/>
</dbReference>
<organism evidence="5 6">
    <name type="scientific">Agrobacterium vitis</name>
    <name type="common">Rhizobium vitis</name>
    <dbReference type="NCBI Taxonomy" id="373"/>
    <lineage>
        <taxon>Bacteria</taxon>
        <taxon>Pseudomonadati</taxon>
        <taxon>Pseudomonadota</taxon>
        <taxon>Alphaproteobacteria</taxon>
        <taxon>Hyphomicrobiales</taxon>
        <taxon>Rhizobiaceae</taxon>
        <taxon>Rhizobium/Agrobacterium group</taxon>
        <taxon>Agrobacterium</taxon>
    </lineage>
</organism>
<dbReference type="InterPro" id="IPR030678">
    <property type="entry name" value="Peptide/Ni-bd"/>
</dbReference>
<dbReference type="GO" id="GO:0030288">
    <property type="term" value="C:outer membrane-bounded periplasmic space"/>
    <property type="evidence" value="ECO:0007669"/>
    <property type="project" value="UniProtKB-ARBA"/>
</dbReference>
<evidence type="ECO:0000256" key="1">
    <source>
        <dbReference type="ARBA" id="ARBA00004418"/>
    </source>
</evidence>
<evidence type="ECO:0000259" key="4">
    <source>
        <dbReference type="Pfam" id="PF00496"/>
    </source>
</evidence>
<keyword evidence="3" id="KW-0732">Signal</keyword>
<dbReference type="InterPro" id="IPR006311">
    <property type="entry name" value="TAT_signal"/>
</dbReference>
<dbReference type="SUPFAM" id="SSF53850">
    <property type="entry name" value="Periplasmic binding protein-like II"/>
    <property type="match status" value="1"/>
</dbReference>
<dbReference type="AlphaFoldDB" id="A0A6L6VEU3"/>
<sequence>MSDKERNSIPHPTRRQTLGLMALGASGVLLSGLPISGLPLSELIGIRAASAATKSIKGQLTVGFSQEPTVFNPHMPHIEVDEGIHFSIFDTLFSVDAAGKFVPGLAVEVPSVENGGISADGLKWKIKLRDGVTWHDGKPFTAEDVKATLELLVDANFRSWRKTGHEFVRDLTVVSPTEITWRMDKPFAPYPSILASTFITPKHLLSASADPNNAPFNTAPVGTGPFKWAERVAGDHILLAANPDYFGDGPYVEKLIYKYVPDLNVMYTQFKTGDIDVVGLQWITPDHYEEAKGLDGKVVNVVPGSTVESFTFNMERPQFKEAAVREALYAAIDKQSIIEALYYGLPTPTESYVPQQSFYFNPDLPKHEYDIAKAKKLLDDAGWVAGSDGIRAKGGVKLSFTCSTTAGNHIREQVQQFLQQSFKDIGVEMTISNLPPAVMWGDYWTLSKFDAVIVGLDFLTGSDPDTSNFFRSTAIPAKGGSGQNTWQFSNQQVDDLLTKGGELFVPEERKAVYLKIQEIMRKELPLLPMFQYATVRGHKQGVENVTPNVNVRIDTWNVATWRWA</sequence>
<evidence type="ECO:0000256" key="2">
    <source>
        <dbReference type="ARBA" id="ARBA00005695"/>
    </source>
</evidence>
<dbReference type="PROSITE" id="PS51318">
    <property type="entry name" value="TAT"/>
    <property type="match status" value="1"/>
</dbReference>
<dbReference type="Gene3D" id="3.90.76.10">
    <property type="entry name" value="Dipeptide-binding Protein, Domain 1"/>
    <property type="match status" value="1"/>
</dbReference>
<dbReference type="PIRSF" id="PIRSF002741">
    <property type="entry name" value="MppA"/>
    <property type="match status" value="1"/>
</dbReference>
<dbReference type="Proteomes" id="UP000477951">
    <property type="component" value="Unassembled WGS sequence"/>
</dbReference>
<dbReference type="GO" id="GO:0043190">
    <property type="term" value="C:ATP-binding cassette (ABC) transporter complex"/>
    <property type="evidence" value="ECO:0007669"/>
    <property type="project" value="InterPro"/>
</dbReference>
<comment type="caution">
    <text evidence="5">The sequence shown here is derived from an EMBL/GenBank/DDBJ whole genome shotgun (WGS) entry which is preliminary data.</text>
</comment>
<evidence type="ECO:0000313" key="5">
    <source>
        <dbReference type="EMBL" id="MUZ73445.1"/>
    </source>
</evidence>
<dbReference type="Gene3D" id="3.10.105.10">
    <property type="entry name" value="Dipeptide-binding Protein, Domain 3"/>
    <property type="match status" value="1"/>
</dbReference>
<dbReference type="InterPro" id="IPR039424">
    <property type="entry name" value="SBP_5"/>
</dbReference>
<dbReference type="EMBL" id="WPHR01000008">
    <property type="protein sequence ID" value="MUZ73445.1"/>
    <property type="molecule type" value="Genomic_DNA"/>
</dbReference>
<proteinExistence type="inferred from homology"/>
<protein>
    <submittedName>
        <fullName evidence="5">Peptide ABC transporter substrate-binding protein</fullName>
    </submittedName>
</protein>
<name>A0A6L6VEU3_AGRVI</name>
<evidence type="ECO:0000313" key="6">
    <source>
        <dbReference type="Proteomes" id="UP000477951"/>
    </source>
</evidence>
<reference evidence="5 6" key="1">
    <citation type="submission" date="2019-12" db="EMBL/GenBank/DDBJ databases">
        <title>Whole-genome sequencing of Allorhizobium vitis.</title>
        <authorList>
            <person name="Gan H.M."/>
            <person name="Szegedi E."/>
            <person name="Burr T."/>
            <person name="Savka M.A."/>
        </authorList>
    </citation>
    <scope>NUCLEOTIDE SEQUENCE [LARGE SCALE GENOMIC DNA]</scope>
    <source>
        <strain evidence="5 6">CG516</strain>
    </source>
</reference>
<comment type="similarity">
    <text evidence="2">Belongs to the bacterial solute-binding protein 5 family.</text>
</comment>
<dbReference type="Pfam" id="PF00496">
    <property type="entry name" value="SBP_bac_5"/>
    <property type="match status" value="1"/>
</dbReference>
<comment type="subcellular location">
    <subcellularLocation>
        <location evidence="1">Periplasm</location>
    </subcellularLocation>
</comment>
<dbReference type="Gene3D" id="3.40.190.10">
    <property type="entry name" value="Periplasmic binding protein-like II"/>
    <property type="match status" value="1"/>
</dbReference>
<feature type="domain" description="Solute-binding protein family 5" evidence="4">
    <location>
        <begin position="101"/>
        <end position="470"/>
    </location>
</feature>
<dbReference type="CDD" id="cd08513">
    <property type="entry name" value="PBP2_thermophilic_Hb8_like"/>
    <property type="match status" value="1"/>
</dbReference>
<dbReference type="GO" id="GO:1904680">
    <property type="term" value="F:peptide transmembrane transporter activity"/>
    <property type="evidence" value="ECO:0007669"/>
    <property type="project" value="TreeGrafter"/>
</dbReference>